<dbReference type="SUPFAM" id="SSF49344">
    <property type="entry name" value="CBD9-like"/>
    <property type="match status" value="1"/>
</dbReference>
<dbReference type="EMBL" id="CP053085">
    <property type="protein sequence ID" value="QJR34701.1"/>
    <property type="molecule type" value="Genomic_DNA"/>
</dbReference>
<dbReference type="CDD" id="cd09618">
    <property type="entry name" value="CBM9_like_2"/>
    <property type="match status" value="1"/>
</dbReference>
<reference evidence="2 3" key="1">
    <citation type="submission" date="2020-05" db="EMBL/GenBank/DDBJ databases">
        <title>Complete genome sequence of Gemmatimonas greenlandica TET16.</title>
        <authorList>
            <person name="Zeng Y."/>
        </authorList>
    </citation>
    <scope>NUCLEOTIDE SEQUENCE [LARGE SCALE GENOMIC DNA]</scope>
    <source>
        <strain evidence="2 3">TET16</strain>
    </source>
</reference>
<evidence type="ECO:0000313" key="2">
    <source>
        <dbReference type="EMBL" id="QJR34701.1"/>
    </source>
</evidence>
<keyword evidence="3" id="KW-1185">Reference proteome</keyword>
<organism evidence="2 3">
    <name type="scientific">Gemmatimonas groenlandica</name>
    <dbReference type="NCBI Taxonomy" id="2732249"/>
    <lineage>
        <taxon>Bacteria</taxon>
        <taxon>Pseudomonadati</taxon>
        <taxon>Gemmatimonadota</taxon>
        <taxon>Gemmatimonadia</taxon>
        <taxon>Gemmatimonadales</taxon>
        <taxon>Gemmatimonadaceae</taxon>
        <taxon>Gemmatimonas</taxon>
    </lineage>
</organism>
<dbReference type="Gene3D" id="2.60.40.1190">
    <property type="match status" value="1"/>
</dbReference>
<sequence length="885" mass="98234">MPRFAPRLLSLPRRFALVAVIIGVSATSPRRLAAQPSPKVARAVRVSRAPKIDGRLDDAAWTPIPAVEDFVQRQPLEGQPATEGTQVYLAYDDDAIYVGARMRRVNPRDIERAVTRRDGAGTAERFTITFDPQMDRRTGVGFSVSVAGVRSDYRHTRDADGDGRESQFDPVWSAAAHEDATGWTAEMRIPLSQLRFPKVAKQRWGLQLERWMPDKNEVVQWAMISPRETGFISRFGTLEGLDDLTTTRPVELVPYVAGDATRRATSVANNPLDRPFAGRMGLDAKMAVGSSLTLDATVNPDFGQVEADPAEVNLSAFETFFDERRPFFTEGSEMVRGPVSGYFYPRRIGAPPRGTASGDFVDIPRASTILGAAKLTGRLPSRLSIGAVAAVTSDEQARVHISDSSLTRSVAVEPRAAYGVLRLQQEIGKQASTVGVAFTTVQRQFSNAPSLASLLARESYYAGADWRLRFQQGKYAITGFVAATHVAGDTASIRRLQLANTRLYQRPDRRNAMYDPLKTSLSGYSAQLRADKDAGRHILWGAEVKVESPGYEVNDLGRLQSTDDVEYNADIQIRETVPGRILQNWRLGFDTRGAWNFEGAHQLNTWAQTTNLTFKNFWSANVRNQIELPTIDDALTRGGPYMGTPKRFRQELRLSNQSGARTGWRVNGAWGTDEFGAWRRDAAAQLTLRPSPRVSVSAEPTFQSGVDPRQYVTSIAGGTRTYATRYIFAFIDRTTISTKLRANYAFSPNLSLEAYAEPFVASGHFSRVGELSAPRSRVLREYGTDGTTMTTDSVGTRTITDGTQSFTIGNRDFNILSFRSNMVMRWEWTPGSTFFLVWQQNRRTAEAFGDPARASDLFRTTRASGDNFLAVKVSYWLPVRLGGRR</sequence>
<accession>A0A6M4IR28</accession>
<evidence type="ECO:0000259" key="1">
    <source>
        <dbReference type="Pfam" id="PF19313"/>
    </source>
</evidence>
<evidence type="ECO:0000313" key="3">
    <source>
        <dbReference type="Proteomes" id="UP000500938"/>
    </source>
</evidence>
<feature type="domain" description="DUF5916" evidence="1">
    <location>
        <begin position="251"/>
        <end position="877"/>
    </location>
</feature>
<dbReference type="InterPro" id="IPR045670">
    <property type="entry name" value="DUF5916"/>
</dbReference>
<proteinExistence type="predicted"/>
<dbReference type="KEGG" id="ggr:HKW67_03820"/>
<protein>
    <submittedName>
        <fullName evidence="2">Carbohydrate binding family 9 domain-containing protein</fullName>
    </submittedName>
</protein>
<dbReference type="Proteomes" id="UP000500938">
    <property type="component" value="Chromosome"/>
</dbReference>
<dbReference type="AlphaFoldDB" id="A0A6M4IR28"/>
<name>A0A6M4IR28_9BACT</name>
<gene>
    <name evidence="2" type="ORF">HKW67_03820</name>
</gene>
<dbReference type="RefSeq" id="WP_171224129.1">
    <property type="nucleotide sequence ID" value="NZ_CP053085.1"/>
</dbReference>
<dbReference type="Pfam" id="PF19313">
    <property type="entry name" value="DUF5916"/>
    <property type="match status" value="1"/>
</dbReference>